<sequence>MIKKLLLIGAQRAHLQLLKQFKDTPQPLMEVTLLTPDKYYYHSGLLPELIEGHNELKKTRLNIEPLATQANVKWIKAAALSLDAPRKRILTDRGDLLAFDIVSFNIEGLNEGGEQPLVADKAVTLQQKSRFLQRVPKLRTSDNLVIVGGSQTAIEIAFSFQAWRNKNKVMQPVTLICHPTFFPGCFPKLSTKLEKRMKSQGIHLIKTTSLPTVQENRLLMDSTAPVPYTDLLWLTPPRGPRMFEQALLPTDEKGFLRVEETLQVKAFPYIFGAGECISLSQTQVGVDLDTMVSLQADILWENLRGYALNGEGYLYEPPKNTGSTLYIGNQAALYLFQNHSLKSKRAWRVKVRAYHQFLGSLNSPPLQE</sequence>
<evidence type="ECO:0000256" key="3">
    <source>
        <dbReference type="ARBA" id="ARBA00022630"/>
    </source>
</evidence>
<dbReference type="InterPro" id="IPR036188">
    <property type="entry name" value="FAD/NAD-bd_sf"/>
</dbReference>
<evidence type="ECO:0000256" key="5">
    <source>
        <dbReference type="ARBA" id="ARBA00023002"/>
    </source>
</evidence>
<accession>A0A8J2ZUS1</accession>
<keyword evidence="5" id="KW-0560">Oxidoreductase</keyword>
<dbReference type="GO" id="GO:0019646">
    <property type="term" value="P:aerobic electron transport chain"/>
    <property type="evidence" value="ECO:0007669"/>
    <property type="project" value="TreeGrafter"/>
</dbReference>
<proteinExistence type="inferred from homology"/>
<evidence type="ECO:0000256" key="4">
    <source>
        <dbReference type="ARBA" id="ARBA00022827"/>
    </source>
</evidence>
<dbReference type="PANTHER" id="PTHR42913:SF9">
    <property type="entry name" value="SLR1591 PROTEIN"/>
    <property type="match status" value="1"/>
</dbReference>
<dbReference type="AlphaFoldDB" id="A0A8J2ZUS1"/>
<dbReference type="Gene3D" id="3.50.50.100">
    <property type="match status" value="1"/>
</dbReference>
<comment type="cofactor">
    <cofactor evidence="1">
        <name>FAD</name>
        <dbReference type="ChEBI" id="CHEBI:57692"/>
    </cofactor>
</comment>
<dbReference type="InterPro" id="IPR023753">
    <property type="entry name" value="FAD/NAD-binding_dom"/>
</dbReference>
<evidence type="ECO:0000313" key="7">
    <source>
        <dbReference type="EMBL" id="GGH77675.1"/>
    </source>
</evidence>
<reference evidence="7" key="2">
    <citation type="submission" date="2020-09" db="EMBL/GenBank/DDBJ databases">
        <authorList>
            <person name="Sun Q."/>
            <person name="Zhou Y."/>
        </authorList>
    </citation>
    <scope>NUCLEOTIDE SEQUENCE</scope>
    <source>
        <strain evidence="7">CGMCC 1.12777</strain>
    </source>
</reference>
<keyword evidence="4" id="KW-0274">FAD</keyword>
<reference evidence="7" key="1">
    <citation type="journal article" date="2014" name="Int. J. Syst. Evol. Microbiol.">
        <title>Complete genome sequence of Corynebacterium casei LMG S-19264T (=DSM 44701T), isolated from a smear-ripened cheese.</title>
        <authorList>
            <consortium name="US DOE Joint Genome Institute (JGI-PGF)"/>
            <person name="Walter F."/>
            <person name="Albersmeier A."/>
            <person name="Kalinowski J."/>
            <person name="Ruckert C."/>
        </authorList>
    </citation>
    <scope>NUCLEOTIDE SEQUENCE</scope>
    <source>
        <strain evidence="7">CGMCC 1.12777</strain>
    </source>
</reference>
<dbReference type="PANTHER" id="PTHR42913">
    <property type="entry name" value="APOPTOSIS-INDUCING FACTOR 1"/>
    <property type="match status" value="1"/>
</dbReference>
<evidence type="ECO:0000256" key="2">
    <source>
        <dbReference type="ARBA" id="ARBA00005272"/>
    </source>
</evidence>
<dbReference type="InterPro" id="IPR051169">
    <property type="entry name" value="NADH-Q_oxidoreductase"/>
</dbReference>
<organism evidence="7 8">
    <name type="scientific">Pullulanibacillus pueri</name>
    <dbReference type="NCBI Taxonomy" id="1437324"/>
    <lineage>
        <taxon>Bacteria</taxon>
        <taxon>Bacillati</taxon>
        <taxon>Bacillota</taxon>
        <taxon>Bacilli</taxon>
        <taxon>Bacillales</taxon>
        <taxon>Sporolactobacillaceae</taxon>
        <taxon>Pullulanibacillus</taxon>
    </lineage>
</organism>
<keyword evidence="8" id="KW-1185">Reference proteome</keyword>
<evidence type="ECO:0000313" key="8">
    <source>
        <dbReference type="Proteomes" id="UP000656813"/>
    </source>
</evidence>
<dbReference type="Pfam" id="PF07992">
    <property type="entry name" value="Pyr_redox_2"/>
    <property type="match status" value="1"/>
</dbReference>
<comment type="similarity">
    <text evidence="2">Belongs to the NADH dehydrogenase family.</text>
</comment>
<gene>
    <name evidence="7" type="ORF">GCM10007096_09920</name>
</gene>
<keyword evidence="3" id="KW-0285">Flavoprotein</keyword>
<evidence type="ECO:0000256" key="1">
    <source>
        <dbReference type="ARBA" id="ARBA00001974"/>
    </source>
</evidence>
<dbReference type="SUPFAM" id="SSF51905">
    <property type="entry name" value="FAD/NAD(P)-binding domain"/>
    <property type="match status" value="1"/>
</dbReference>
<evidence type="ECO:0000259" key="6">
    <source>
        <dbReference type="Pfam" id="PF07992"/>
    </source>
</evidence>
<dbReference type="EMBL" id="BMFV01000005">
    <property type="protein sequence ID" value="GGH77675.1"/>
    <property type="molecule type" value="Genomic_DNA"/>
</dbReference>
<comment type="caution">
    <text evidence="7">The sequence shown here is derived from an EMBL/GenBank/DDBJ whole genome shotgun (WGS) entry which is preliminary data.</text>
</comment>
<feature type="domain" description="FAD/NAD(P)-binding" evidence="6">
    <location>
        <begin position="104"/>
        <end position="284"/>
    </location>
</feature>
<name>A0A8J2ZUS1_9BACL</name>
<dbReference type="RefSeq" id="WP_188496293.1">
    <property type="nucleotide sequence ID" value="NZ_BMFV01000005.1"/>
</dbReference>
<dbReference type="Proteomes" id="UP000656813">
    <property type="component" value="Unassembled WGS sequence"/>
</dbReference>
<protein>
    <recommendedName>
        <fullName evidence="6">FAD/NAD(P)-binding domain-containing protein</fullName>
    </recommendedName>
</protein>
<dbReference type="GO" id="GO:0003955">
    <property type="term" value="F:NAD(P)H dehydrogenase (quinone) activity"/>
    <property type="evidence" value="ECO:0007669"/>
    <property type="project" value="TreeGrafter"/>
</dbReference>